<dbReference type="Pfam" id="PF01193">
    <property type="entry name" value="RNA_pol_L"/>
    <property type="match status" value="1"/>
</dbReference>
<keyword evidence="6" id="KW-1185">Reference proteome</keyword>
<dbReference type="SUPFAM" id="SSF56553">
    <property type="entry name" value="Insert subdomain of RNA polymerase alpha subunit"/>
    <property type="match status" value="1"/>
</dbReference>
<dbReference type="Proteomes" id="UP000222542">
    <property type="component" value="Unassembled WGS sequence"/>
</dbReference>
<dbReference type="GO" id="GO:0006366">
    <property type="term" value="P:transcription by RNA polymerase II"/>
    <property type="evidence" value="ECO:0000318"/>
    <property type="project" value="GO_Central"/>
</dbReference>
<dbReference type="PANTHER" id="PTHR11800">
    <property type="entry name" value="DNA-DIRECTED RNA POLYMERASE"/>
    <property type="match status" value="1"/>
</dbReference>
<dbReference type="InterPro" id="IPR050518">
    <property type="entry name" value="Rpo3/RPB3_RNA_Pol_subunit"/>
</dbReference>
<organism evidence="5 6">
    <name type="scientific">Capsicum annuum</name>
    <name type="common">Capsicum pepper</name>
    <dbReference type="NCBI Taxonomy" id="4072"/>
    <lineage>
        <taxon>Eukaryota</taxon>
        <taxon>Viridiplantae</taxon>
        <taxon>Streptophyta</taxon>
        <taxon>Embryophyta</taxon>
        <taxon>Tracheophyta</taxon>
        <taxon>Spermatophyta</taxon>
        <taxon>Magnoliopsida</taxon>
        <taxon>eudicotyledons</taxon>
        <taxon>Gunneridae</taxon>
        <taxon>Pentapetalae</taxon>
        <taxon>asterids</taxon>
        <taxon>lamiids</taxon>
        <taxon>Solanales</taxon>
        <taxon>Solanaceae</taxon>
        <taxon>Solanoideae</taxon>
        <taxon>Capsiceae</taxon>
        <taxon>Capsicum</taxon>
    </lineage>
</organism>
<dbReference type="GO" id="GO:0003899">
    <property type="term" value="F:DNA-directed RNA polymerase activity"/>
    <property type="evidence" value="ECO:0007669"/>
    <property type="project" value="InterPro"/>
</dbReference>
<keyword evidence="2" id="KW-0804">Transcription</keyword>
<dbReference type="GO" id="GO:0005665">
    <property type="term" value="C:RNA polymerase II, core complex"/>
    <property type="evidence" value="ECO:0000318"/>
    <property type="project" value="GO_Central"/>
</dbReference>
<dbReference type="GO" id="GO:0046983">
    <property type="term" value="F:protein dimerization activity"/>
    <property type="evidence" value="ECO:0007669"/>
    <property type="project" value="InterPro"/>
</dbReference>
<dbReference type="SMART" id="SM00662">
    <property type="entry name" value="RPOLD"/>
    <property type="match status" value="1"/>
</dbReference>
<dbReference type="InterPro" id="IPR036643">
    <property type="entry name" value="RNApol_insert_sf"/>
</dbReference>
<evidence type="ECO:0000256" key="3">
    <source>
        <dbReference type="SAM" id="MobiDB-lite"/>
    </source>
</evidence>
<dbReference type="Gene3D" id="2.170.120.12">
    <property type="entry name" value="DNA-directed RNA polymerase, insert domain"/>
    <property type="match status" value="1"/>
</dbReference>
<dbReference type="PANTHER" id="PTHR11800:SF2">
    <property type="entry name" value="DNA-DIRECTED RNA POLYMERASE II SUBUNIT RPB3"/>
    <property type="match status" value="1"/>
</dbReference>
<dbReference type="STRING" id="4072.A0A2G2Y9L7"/>
<comment type="caution">
    <text evidence="5">The sequence shown here is derived from an EMBL/GenBank/DDBJ whole genome shotgun (WGS) entry which is preliminary data.</text>
</comment>
<feature type="domain" description="DNA-directed RNA polymerase RpoA/D/Rpb3-type" evidence="4">
    <location>
        <begin position="1"/>
        <end position="164"/>
    </location>
</feature>
<dbReference type="SUPFAM" id="SSF55257">
    <property type="entry name" value="RBP11-like subunits of RNA polymerase"/>
    <property type="match status" value="1"/>
</dbReference>
<accession>A0A2G2Y9L7</accession>
<name>A0A2G2Y9L7_CAPAN</name>
<evidence type="ECO:0000256" key="1">
    <source>
        <dbReference type="ARBA" id="ARBA00022478"/>
    </source>
</evidence>
<dbReference type="AlphaFoldDB" id="A0A2G2Y9L7"/>
<evidence type="ECO:0000256" key="2">
    <source>
        <dbReference type="ARBA" id="ARBA00023163"/>
    </source>
</evidence>
<evidence type="ECO:0000259" key="4">
    <source>
        <dbReference type="SMART" id="SM00662"/>
    </source>
</evidence>
<evidence type="ECO:0000313" key="5">
    <source>
        <dbReference type="EMBL" id="PHT66455.1"/>
    </source>
</evidence>
<proteinExistence type="predicted"/>
<gene>
    <name evidence="5" type="ORF">T459_30880</name>
</gene>
<keyword evidence="1 5" id="KW-0240">DNA-directed RNA polymerase</keyword>
<dbReference type="InterPro" id="IPR011263">
    <property type="entry name" value="DNA-dir_RNA_pol_RpoA/D/Rpb3"/>
</dbReference>
<feature type="region of interest" description="Disordered" evidence="3">
    <location>
        <begin position="100"/>
        <end position="142"/>
    </location>
</feature>
<reference evidence="5 6" key="1">
    <citation type="journal article" date="2014" name="Nat. Genet.">
        <title>Genome sequence of the hot pepper provides insights into the evolution of pungency in Capsicum species.</title>
        <authorList>
            <person name="Kim S."/>
            <person name="Park M."/>
            <person name="Yeom S.I."/>
            <person name="Kim Y.M."/>
            <person name="Lee J.M."/>
            <person name="Lee H.A."/>
            <person name="Seo E."/>
            <person name="Choi J."/>
            <person name="Cheong K."/>
            <person name="Kim K.T."/>
            <person name="Jung K."/>
            <person name="Lee G.W."/>
            <person name="Oh S.K."/>
            <person name="Bae C."/>
            <person name="Kim S.B."/>
            <person name="Lee H.Y."/>
            <person name="Kim S.Y."/>
            <person name="Kim M.S."/>
            <person name="Kang B.C."/>
            <person name="Jo Y.D."/>
            <person name="Yang H.B."/>
            <person name="Jeong H.J."/>
            <person name="Kang W.H."/>
            <person name="Kwon J.K."/>
            <person name="Shin C."/>
            <person name="Lim J.Y."/>
            <person name="Park J.H."/>
            <person name="Huh J.H."/>
            <person name="Kim J.S."/>
            <person name="Kim B.D."/>
            <person name="Cohen O."/>
            <person name="Paran I."/>
            <person name="Suh M.C."/>
            <person name="Lee S.B."/>
            <person name="Kim Y.K."/>
            <person name="Shin Y."/>
            <person name="Noh S.J."/>
            <person name="Park J."/>
            <person name="Seo Y.S."/>
            <person name="Kwon S.Y."/>
            <person name="Kim H.A."/>
            <person name="Park J.M."/>
            <person name="Kim H.J."/>
            <person name="Choi S.B."/>
            <person name="Bosland P.W."/>
            <person name="Reeves G."/>
            <person name="Jo S.H."/>
            <person name="Lee B.W."/>
            <person name="Cho H.T."/>
            <person name="Choi H.S."/>
            <person name="Lee M.S."/>
            <person name="Yu Y."/>
            <person name="Do Choi Y."/>
            <person name="Park B.S."/>
            <person name="van Deynze A."/>
            <person name="Ashrafi H."/>
            <person name="Hill T."/>
            <person name="Kim W.T."/>
            <person name="Pai H.S."/>
            <person name="Ahn H.K."/>
            <person name="Yeam I."/>
            <person name="Giovannoni J.J."/>
            <person name="Rose J.K."/>
            <person name="Sorensen I."/>
            <person name="Lee S.J."/>
            <person name="Kim R.W."/>
            <person name="Choi I.Y."/>
            <person name="Choi B.S."/>
            <person name="Lim J.S."/>
            <person name="Lee Y.H."/>
            <person name="Choi D."/>
        </authorList>
    </citation>
    <scope>NUCLEOTIDE SEQUENCE [LARGE SCALE GENOMIC DNA]</scope>
    <source>
        <strain evidence="6">cv. CM334</strain>
    </source>
</reference>
<dbReference type="InterPro" id="IPR036603">
    <property type="entry name" value="RBP11-like"/>
</dbReference>
<dbReference type="EMBL" id="AYRZ02000012">
    <property type="protein sequence ID" value="PHT66455.1"/>
    <property type="molecule type" value="Genomic_DNA"/>
</dbReference>
<dbReference type="Gramene" id="PHT66455">
    <property type="protein sequence ID" value="PHT66455"/>
    <property type="gene ID" value="T459_30880"/>
</dbReference>
<sequence length="202" mass="23172">MKFELRYTDSSIANTLHRIMIAEVPTIAIDLVEIEVNSSVLNDKFISHYLGLILLTSERAMSMRFSRDCDACDGDGQCEYCSVEFYLRSETYFSEISNSSSIAHSQPNGEENKNKQGVSSHSSQEFDLNSLKDDPGERTPILEFRPNDRDAIRRAYLLKNLVNLNYKSFLKRRFVELYIVLIVNDMTNFDGFEIERASCGSY</sequence>
<feature type="compositionally biased region" description="Polar residues" evidence="3">
    <location>
        <begin position="115"/>
        <end position="127"/>
    </location>
</feature>
<evidence type="ECO:0000313" key="6">
    <source>
        <dbReference type="Proteomes" id="UP000222542"/>
    </source>
</evidence>
<reference evidence="5 6" key="2">
    <citation type="journal article" date="2017" name="Genome Biol.">
        <title>New reference genome sequences of hot pepper reveal the massive evolution of plant disease-resistance genes by retroduplication.</title>
        <authorList>
            <person name="Kim S."/>
            <person name="Park J."/>
            <person name="Yeom S.I."/>
            <person name="Kim Y.M."/>
            <person name="Seo E."/>
            <person name="Kim K.T."/>
            <person name="Kim M.S."/>
            <person name="Lee J.M."/>
            <person name="Cheong K."/>
            <person name="Shin H.S."/>
            <person name="Kim S.B."/>
            <person name="Han K."/>
            <person name="Lee J."/>
            <person name="Park M."/>
            <person name="Lee H.A."/>
            <person name="Lee H.Y."/>
            <person name="Lee Y."/>
            <person name="Oh S."/>
            <person name="Lee J.H."/>
            <person name="Choi E."/>
            <person name="Choi E."/>
            <person name="Lee S.E."/>
            <person name="Jeon J."/>
            <person name="Kim H."/>
            <person name="Choi G."/>
            <person name="Song H."/>
            <person name="Lee J."/>
            <person name="Lee S.C."/>
            <person name="Kwon J.K."/>
            <person name="Lee H.Y."/>
            <person name="Koo N."/>
            <person name="Hong Y."/>
            <person name="Kim R.W."/>
            <person name="Kang W.H."/>
            <person name="Huh J.H."/>
            <person name="Kang B.C."/>
            <person name="Yang T.J."/>
            <person name="Lee Y.H."/>
            <person name="Bennetzen J.L."/>
            <person name="Choi D."/>
        </authorList>
    </citation>
    <scope>NUCLEOTIDE SEQUENCE [LARGE SCALE GENOMIC DNA]</scope>
    <source>
        <strain evidence="6">cv. CM334</strain>
    </source>
</reference>
<protein>
    <submittedName>
        <fullName evidence="5">DNA-directed RNA polymerase II subunit RPB3</fullName>
    </submittedName>
</protein>